<comment type="caution">
    <text evidence="1">The sequence shown here is derived from an EMBL/GenBank/DDBJ whole genome shotgun (WGS) entry which is preliminary data.</text>
</comment>
<dbReference type="EMBL" id="CM045763">
    <property type="protein sequence ID" value="KAI8023502.1"/>
    <property type="molecule type" value="Genomic_DNA"/>
</dbReference>
<name>A0ACC0IFC0_9ERIC</name>
<protein>
    <submittedName>
        <fullName evidence="1">Uncharacterized protein</fullName>
    </submittedName>
</protein>
<sequence length="138" mass="15313">MALSTLKLVRCCLPPTVGANETTVKKSLLPLQVRSKEEQEQEAPKALFTVSRRDTLLYLAAASLSGVTLMSTRPVEARVGKIENKRKAMKKLEKLREKAEEKTTPRQPLTKEGRPPIPLPPMPSPFPGSERKPAERSV</sequence>
<accession>A0ACC0IFC0</accession>
<evidence type="ECO:0000313" key="1">
    <source>
        <dbReference type="EMBL" id="KAI8023502.1"/>
    </source>
</evidence>
<reference evidence="1 2" key="1">
    <citation type="journal article" date="2022" name="Plant J.">
        <title>Chromosome-level genome of Camellia lanceoleosa provides a valuable resource for understanding genome evolution and self-incompatibility.</title>
        <authorList>
            <person name="Gong W."/>
            <person name="Xiao S."/>
            <person name="Wang L."/>
            <person name="Liao Z."/>
            <person name="Chang Y."/>
            <person name="Mo W."/>
            <person name="Hu G."/>
            <person name="Li W."/>
            <person name="Zhao G."/>
            <person name="Zhu H."/>
            <person name="Hu X."/>
            <person name="Ji K."/>
            <person name="Xiang X."/>
            <person name="Song Q."/>
            <person name="Yuan D."/>
            <person name="Jin S."/>
            <person name="Zhang L."/>
        </authorList>
    </citation>
    <scope>NUCLEOTIDE SEQUENCE [LARGE SCALE GENOMIC DNA]</scope>
    <source>
        <strain evidence="1">SQ_2022a</strain>
    </source>
</reference>
<evidence type="ECO:0000313" key="2">
    <source>
        <dbReference type="Proteomes" id="UP001060215"/>
    </source>
</evidence>
<keyword evidence="2" id="KW-1185">Reference proteome</keyword>
<organism evidence="1 2">
    <name type="scientific">Camellia lanceoleosa</name>
    <dbReference type="NCBI Taxonomy" id="1840588"/>
    <lineage>
        <taxon>Eukaryota</taxon>
        <taxon>Viridiplantae</taxon>
        <taxon>Streptophyta</taxon>
        <taxon>Embryophyta</taxon>
        <taxon>Tracheophyta</taxon>
        <taxon>Spermatophyta</taxon>
        <taxon>Magnoliopsida</taxon>
        <taxon>eudicotyledons</taxon>
        <taxon>Gunneridae</taxon>
        <taxon>Pentapetalae</taxon>
        <taxon>asterids</taxon>
        <taxon>Ericales</taxon>
        <taxon>Theaceae</taxon>
        <taxon>Camellia</taxon>
    </lineage>
</organism>
<proteinExistence type="predicted"/>
<dbReference type="Proteomes" id="UP001060215">
    <property type="component" value="Chromosome 6"/>
</dbReference>
<gene>
    <name evidence="1" type="ORF">LOK49_LG03G00921</name>
</gene>